<evidence type="ECO:0000313" key="2">
    <source>
        <dbReference type="EMBL" id="NUQ86958.1"/>
    </source>
</evidence>
<protein>
    <recommendedName>
        <fullName evidence="4">Major tail protein</fullName>
    </recommendedName>
</protein>
<organism evidence="2 3">
    <name type="scientific">Glycomyces artemisiae</name>
    <dbReference type="NCBI Taxonomy" id="1076443"/>
    <lineage>
        <taxon>Bacteria</taxon>
        <taxon>Bacillati</taxon>
        <taxon>Actinomycetota</taxon>
        <taxon>Actinomycetes</taxon>
        <taxon>Glycomycetales</taxon>
        <taxon>Glycomycetaceae</taxon>
        <taxon>Glycomyces</taxon>
    </lineage>
</organism>
<dbReference type="Proteomes" id="UP000574690">
    <property type="component" value="Unassembled WGS sequence"/>
</dbReference>
<feature type="compositionally biased region" description="Polar residues" evidence="1">
    <location>
        <begin position="137"/>
        <end position="150"/>
    </location>
</feature>
<dbReference type="NCBIfam" id="NF047353">
    <property type="entry name" value="tube_lmo2291"/>
    <property type="match status" value="1"/>
</dbReference>
<dbReference type="EMBL" id="JABFXE010000026">
    <property type="protein sequence ID" value="NUQ86958.1"/>
    <property type="molecule type" value="Genomic_DNA"/>
</dbReference>
<evidence type="ECO:0000256" key="1">
    <source>
        <dbReference type="SAM" id="MobiDB-lite"/>
    </source>
</evidence>
<evidence type="ECO:0000313" key="3">
    <source>
        <dbReference type="Proteomes" id="UP000574690"/>
    </source>
</evidence>
<dbReference type="AlphaFoldDB" id="A0A850C1D9"/>
<accession>A0A850C1D9</accession>
<feature type="region of interest" description="Disordered" evidence="1">
    <location>
        <begin position="124"/>
        <end position="173"/>
    </location>
</feature>
<proteinExistence type="predicted"/>
<reference evidence="2 3" key="1">
    <citation type="submission" date="2020-05" db="EMBL/GenBank/DDBJ databases">
        <title>DNA-SIP metagenomic assembled genomes.</title>
        <authorList>
            <person name="Yu J."/>
        </authorList>
    </citation>
    <scope>NUCLEOTIDE SEQUENCE [LARGE SCALE GENOMIC DNA]</scope>
    <source>
        <strain evidence="2">Bin5.27</strain>
    </source>
</reference>
<gene>
    <name evidence="2" type="ORF">HOQ43_00625</name>
</gene>
<evidence type="ECO:0008006" key="4">
    <source>
        <dbReference type="Google" id="ProtNLM"/>
    </source>
</evidence>
<sequence length="173" mass="18750">MAANSRPIDARGWLFEVLDATVTGTETWLPIAGLTSFTHNPGENEETAETTAFDSDGYYEQDVMQRGATLEIEGLYRIDPTTKAQDAGQAYVDNVWAYRLGIDSNNKVRWRHKSQTTWVVWDSTMTPGEQGGETNDKTSWSATITRSGKPTTAPVAGGQTLAAKTVGKSGGDA</sequence>
<comment type="caution">
    <text evidence="2">The sequence shown here is derived from an EMBL/GenBank/DDBJ whole genome shotgun (WGS) entry which is preliminary data.</text>
</comment>
<name>A0A850C1D9_9ACTN</name>
<dbReference type="Gene3D" id="4.10.410.40">
    <property type="match status" value="1"/>
</dbReference>